<evidence type="ECO:0000259" key="11">
    <source>
        <dbReference type="Pfam" id="PF01266"/>
    </source>
</evidence>
<name>A0A7U7J1T8_9GAMM</name>
<evidence type="ECO:0000256" key="1">
    <source>
        <dbReference type="ARBA" id="ARBA00001974"/>
    </source>
</evidence>
<dbReference type="InterPro" id="IPR006076">
    <property type="entry name" value="FAD-dep_OxRdtase"/>
</dbReference>
<dbReference type="EMBL" id="CBTK010000013">
    <property type="protein sequence ID" value="CDH43206.1"/>
    <property type="molecule type" value="Genomic_DNA"/>
</dbReference>
<accession>A0A7U7J1T8</accession>
<dbReference type="PANTHER" id="PTHR11530">
    <property type="entry name" value="D-AMINO ACID OXIDASE"/>
    <property type="match status" value="1"/>
</dbReference>
<comment type="cofactor">
    <cofactor evidence="1">
        <name>FAD</name>
        <dbReference type="ChEBI" id="CHEBI:57692"/>
    </cofactor>
</comment>
<reference evidence="12 13" key="1">
    <citation type="journal article" date="2014" name="ISME J.">
        <title>Candidatus Competibacter-lineage genomes retrieved from metagenomes reveal functional metabolic diversity.</title>
        <authorList>
            <person name="McIlroy S.J."/>
            <person name="Albertsen M."/>
            <person name="Andresen E.K."/>
            <person name="Saunders A.M."/>
            <person name="Kristiansen R."/>
            <person name="Stokholm-Bjerregaard M."/>
            <person name="Nielsen K.L."/>
            <person name="Nielsen P.H."/>
        </authorList>
    </citation>
    <scope>NUCLEOTIDE SEQUENCE [LARGE SCALE GENOMIC DNA]</scope>
    <source>
        <strain evidence="12 13">Run_B_J11</strain>
    </source>
</reference>
<sequence length="366" mass="40734">MRSYQIAVIGAGITGLTQALWLQRQGHQISLFERGGERLDHHCSHVGAGMLAPYCELSEAEDAVAHWGAAALKRWQAVTPTLALPVHMTCEGTLVVAHHRDRAGMQHLAERVTHAGFGAHRQWLQRDALRELEPELEGRFAEGLYFAPEGEIDPRSLLPALVETLRQNGAQLNFMTEVEHLAPGEITLRGERHAFDWVLDCRGLAAREQMSDLRGVRGEIITLRTREVHLRRPIRMMHPRYPLYIVPRPDHRFVVGATSLESDSLRPATVRSTLELLSAAYALHPAFAEAEIVEMNTQCRPALPDHLPRIVQHDTLLRINGLYRHGYLLSPLLAEAVAAFIGEQRRPAATAKLWQSSGPATGGGRA</sequence>
<protein>
    <recommendedName>
        <fullName evidence="9">D-amino-acid oxidase</fullName>
        <ecNumber evidence="8">1.4.3.3</ecNumber>
    </recommendedName>
</protein>
<dbReference type="Pfam" id="PF01266">
    <property type="entry name" value="DAO"/>
    <property type="match status" value="1"/>
</dbReference>
<comment type="catalytic activity">
    <reaction evidence="10">
        <text>a D-alpha-amino acid + O2 + H2O = a 2-oxocarboxylate + H2O2 + NH4(+)</text>
        <dbReference type="Rhea" id="RHEA:21816"/>
        <dbReference type="ChEBI" id="CHEBI:15377"/>
        <dbReference type="ChEBI" id="CHEBI:15379"/>
        <dbReference type="ChEBI" id="CHEBI:16240"/>
        <dbReference type="ChEBI" id="CHEBI:28938"/>
        <dbReference type="ChEBI" id="CHEBI:35179"/>
        <dbReference type="ChEBI" id="CHEBI:59871"/>
        <dbReference type="EC" id="1.4.3.3"/>
    </reaction>
    <physiologicalReaction direction="left-to-right" evidence="10">
        <dbReference type="Rhea" id="RHEA:21817"/>
    </physiologicalReaction>
</comment>
<keyword evidence="13" id="KW-1185">Reference proteome</keyword>
<dbReference type="Proteomes" id="UP000019184">
    <property type="component" value="Unassembled WGS sequence"/>
</dbReference>
<dbReference type="GO" id="GO:0071949">
    <property type="term" value="F:FAD binding"/>
    <property type="evidence" value="ECO:0007669"/>
    <property type="project" value="InterPro"/>
</dbReference>
<proteinExistence type="inferred from homology"/>
<dbReference type="EC" id="1.4.3.3" evidence="8"/>
<dbReference type="AlphaFoldDB" id="A0A7U7J1T8"/>
<evidence type="ECO:0000256" key="10">
    <source>
        <dbReference type="ARBA" id="ARBA00049547"/>
    </source>
</evidence>
<gene>
    <name evidence="12" type="ORF">BN874_110008</name>
</gene>
<dbReference type="InterPro" id="IPR036188">
    <property type="entry name" value="FAD/NAD-bd_sf"/>
</dbReference>
<organism evidence="12 13">
    <name type="scientific">Candidatus Contendobacter odensis Run_B_J11</name>
    <dbReference type="NCBI Taxonomy" id="1400861"/>
    <lineage>
        <taxon>Bacteria</taxon>
        <taxon>Pseudomonadati</taxon>
        <taxon>Pseudomonadota</taxon>
        <taxon>Gammaproteobacteria</taxon>
        <taxon>Candidatus Competibacteraceae</taxon>
        <taxon>Candidatus Contendibacter</taxon>
    </lineage>
</organism>
<evidence type="ECO:0000256" key="4">
    <source>
        <dbReference type="ARBA" id="ARBA00022630"/>
    </source>
</evidence>
<evidence type="ECO:0000256" key="7">
    <source>
        <dbReference type="ARBA" id="ARBA00023002"/>
    </source>
</evidence>
<evidence type="ECO:0000313" key="12">
    <source>
        <dbReference type="EMBL" id="CDH43206.1"/>
    </source>
</evidence>
<dbReference type="RefSeq" id="WP_051497262.1">
    <property type="nucleotide sequence ID" value="NZ_CBTK010000013.1"/>
</dbReference>
<evidence type="ECO:0000256" key="8">
    <source>
        <dbReference type="ARBA" id="ARBA00039101"/>
    </source>
</evidence>
<comment type="similarity">
    <text evidence="3">Belongs to the DAMOX/DASOX family.</text>
</comment>
<evidence type="ECO:0000256" key="5">
    <source>
        <dbReference type="ARBA" id="ARBA00022827"/>
    </source>
</evidence>
<dbReference type="SUPFAM" id="SSF51905">
    <property type="entry name" value="FAD/NAD(P)-binding domain"/>
    <property type="match status" value="1"/>
</dbReference>
<feature type="domain" description="FAD dependent oxidoreductase" evidence="11">
    <location>
        <begin position="6"/>
        <end position="339"/>
    </location>
</feature>
<dbReference type="GO" id="GO:0003884">
    <property type="term" value="F:D-amino-acid oxidase activity"/>
    <property type="evidence" value="ECO:0007669"/>
    <property type="project" value="UniProtKB-EC"/>
</dbReference>
<keyword evidence="4" id="KW-0285">Flavoprotein</keyword>
<dbReference type="InterPro" id="IPR023209">
    <property type="entry name" value="DAO"/>
</dbReference>
<evidence type="ECO:0000313" key="13">
    <source>
        <dbReference type="Proteomes" id="UP000019184"/>
    </source>
</evidence>
<evidence type="ECO:0000256" key="2">
    <source>
        <dbReference type="ARBA" id="ARBA00004948"/>
    </source>
</evidence>
<dbReference type="InterPro" id="IPR012727">
    <property type="entry name" value="Gly_oxidase_ThiO"/>
</dbReference>
<keyword evidence="5" id="KW-0274">FAD</keyword>
<dbReference type="PANTHER" id="PTHR11530:SF11">
    <property type="entry name" value="D-ASPARTATE OXIDASE"/>
    <property type="match status" value="1"/>
</dbReference>
<evidence type="ECO:0000256" key="9">
    <source>
        <dbReference type="ARBA" id="ARBA00039751"/>
    </source>
</evidence>
<comment type="pathway">
    <text evidence="2">Cofactor biosynthesis; thiamine diphosphate biosynthesis.</text>
</comment>
<evidence type="ECO:0000256" key="6">
    <source>
        <dbReference type="ARBA" id="ARBA00022977"/>
    </source>
</evidence>
<dbReference type="Gene3D" id="3.30.9.10">
    <property type="entry name" value="D-Amino Acid Oxidase, subunit A, domain 2"/>
    <property type="match status" value="1"/>
</dbReference>
<dbReference type="GO" id="GO:0046416">
    <property type="term" value="P:D-amino acid metabolic process"/>
    <property type="evidence" value="ECO:0007669"/>
    <property type="project" value="InterPro"/>
</dbReference>
<keyword evidence="7" id="KW-0560">Oxidoreductase</keyword>
<dbReference type="NCBIfam" id="TIGR02352">
    <property type="entry name" value="thiamin_ThiO"/>
    <property type="match status" value="1"/>
</dbReference>
<dbReference type="Gene3D" id="3.50.50.60">
    <property type="entry name" value="FAD/NAD(P)-binding domain"/>
    <property type="match status" value="1"/>
</dbReference>
<comment type="caution">
    <text evidence="12">The sequence shown here is derived from an EMBL/GenBank/DDBJ whole genome shotgun (WGS) entry which is preliminary data.</text>
</comment>
<keyword evidence="6" id="KW-0784">Thiamine biosynthesis</keyword>
<dbReference type="GO" id="GO:0009228">
    <property type="term" value="P:thiamine biosynthetic process"/>
    <property type="evidence" value="ECO:0007669"/>
    <property type="project" value="UniProtKB-KW"/>
</dbReference>
<dbReference type="SUPFAM" id="SSF54373">
    <property type="entry name" value="FAD-linked reductases, C-terminal domain"/>
    <property type="match status" value="1"/>
</dbReference>
<evidence type="ECO:0000256" key="3">
    <source>
        <dbReference type="ARBA" id="ARBA00006730"/>
    </source>
</evidence>
<dbReference type="UniPathway" id="UPA00060"/>
<dbReference type="GO" id="GO:0009229">
    <property type="term" value="P:thiamine diphosphate biosynthetic process"/>
    <property type="evidence" value="ECO:0007669"/>
    <property type="project" value="UniProtKB-UniPathway"/>
</dbReference>